<dbReference type="Pfam" id="PF11026">
    <property type="entry name" value="DUF2721"/>
    <property type="match status" value="1"/>
</dbReference>
<keyword evidence="1" id="KW-0812">Transmembrane</keyword>
<dbReference type="AlphaFoldDB" id="A0A074MEH8"/>
<reference evidence="2 3" key="1">
    <citation type="submission" date="2014-04" db="EMBL/GenBank/DDBJ databases">
        <title>A comprehensive comparison of genomes of Erythrobacter spp. strains.</title>
        <authorList>
            <person name="Zheng Q."/>
        </authorList>
    </citation>
    <scope>NUCLEOTIDE SEQUENCE [LARGE SCALE GENOMIC DNA]</scope>
    <source>
        <strain evidence="2 3">DSM 6997</strain>
    </source>
</reference>
<dbReference type="eggNOG" id="ENOG5032YAP">
    <property type="taxonomic scope" value="Bacteria"/>
</dbReference>
<dbReference type="InterPro" id="IPR021279">
    <property type="entry name" value="DUF2721"/>
</dbReference>
<feature type="transmembrane region" description="Helical" evidence="1">
    <location>
        <begin position="32"/>
        <end position="54"/>
    </location>
</feature>
<name>A0A074MEH8_ERYLO</name>
<accession>A0A074MEH8</accession>
<gene>
    <name evidence="2" type="ORF">EH31_09290</name>
</gene>
<evidence type="ECO:0000313" key="2">
    <source>
        <dbReference type="EMBL" id="KEO90273.1"/>
    </source>
</evidence>
<feature type="transmembrane region" description="Helical" evidence="1">
    <location>
        <begin position="90"/>
        <end position="115"/>
    </location>
</feature>
<keyword evidence="1" id="KW-1133">Transmembrane helix</keyword>
<keyword evidence="1" id="KW-0472">Membrane</keyword>
<keyword evidence="3" id="KW-1185">Reference proteome</keyword>
<feature type="transmembrane region" description="Helical" evidence="1">
    <location>
        <begin position="121"/>
        <end position="142"/>
    </location>
</feature>
<evidence type="ECO:0000313" key="3">
    <source>
        <dbReference type="Proteomes" id="UP000027647"/>
    </source>
</evidence>
<proteinExistence type="predicted"/>
<comment type="caution">
    <text evidence="2">The sequence shown here is derived from an EMBL/GenBank/DDBJ whole genome shotgun (WGS) entry which is preliminary data.</text>
</comment>
<sequence>MIFEFLSAGVASEFLERTADTPRVLRAVELSLAPAFLLVGIGSIMNVMMARIIWVAGRIERLAESDNVSCDVAHASEIEWLRKRRSLVRVAIKFSTAAAVVISVVIAILFVSAYIDPKIGTLVAILWVTTVVLLITALVYFLRETLLAADGPKNDQRP</sequence>
<dbReference type="OrthoDB" id="5396182at2"/>
<protein>
    <submittedName>
        <fullName evidence="2">GTP-binding protein</fullName>
    </submittedName>
</protein>
<organism evidence="2 3">
    <name type="scientific">Erythrobacter longus</name>
    <dbReference type="NCBI Taxonomy" id="1044"/>
    <lineage>
        <taxon>Bacteria</taxon>
        <taxon>Pseudomonadati</taxon>
        <taxon>Pseudomonadota</taxon>
        <taxon>Alphaproteobacteria</taxon>
        <taxon>Sphingomonadales</taxon>
        <taxon>Erythrobacteraceae</taxon>
        <taxon>Erythrobacter/Porphyrobacter group</taxon>
        <taxon>Erythrobacter</taxon>
    </lineage>
</organism>
<dbReference type="Proteomes" id="UP000027647">
    <property type="component" value="Unassembled WGS sequence"/>
</dbReference>
<evidence type="ECO:0000256" key="1">
    <source>
        <dbReference type="SAM" id="Phobius"/>
    </source>
</evidence>
<dbReference type="STRING" id="1044.EH31_09290"/>
<dbReference type="RefSeq" id="WP_034959734.1">
    <property type="nucleotide sequence ID" value="NZ_JMIW01000003.1"/>
</dbReference>
<dbReference type="EMBL" id="JMIW01000003">
    <property type="protein sequence ID" value="KEO90273.1"/>
    <property type="molecule type" value="Genomic_DNA"/>
</dbReference>